<proteinExistence type="predicted"/>
<reference evidence="1 2" key="1">
    <citation type="submission" date="2019-03" db="EMBL/GenBank/DDBJ databases">
        <title>First draft genome of Liparis tanakae, snailfish: a comprehensive survey of snailfish specific genes.</title>
        <authorList>
            <person name="Kim W."/>
            <person name="Song I."/>
            <person name="Jeong J.-H."/>
            <person name="Kim D."/>
            <person name="Kim S."/>
            <person name="Ryu S."/>
            <person name="Song J.Y."/>
            <person name="Lee S.K."/>
        </authorList>
    </citation>
    <scope>NUCLEOTIDE SEQUENCE [LARGE SCALE GENOMIC DNA]</scope>
    <source>
        <tissue evidence="1">Muscle</tissue>
    </source>
</reference>
<keyword evidence="2" id="KW-1185">Reference proteome</keyword>
<accession>A0A4Z2EAZ5</accession>
<gene>
    <name evidence="1" type="ORF">EYF80_063874</name>
</gene>
<organism evidence="1 2">
    <name type="scientific">Liparis tanakae</name>
    <name type="common">Tanaka's snailfish</name>
    <dbReference type="NCBI Taxonomy" id="230148"/>
    <lineage>
        <taxon>Eukaryota</taxon>
        <taxon>Metazoa</taxon>
        <taxon>Chordata</taxon>
        <taxon>Craniata</taxon>
        <taxon>Vertebrata</taxon>
        <taxon>Euteleostomi</taxon>
        <taxon>Actinopterygii</taxon>
        <taxon>Neopterygii</taxon>
        <taxon>Teleostei</taxon>
        <taxon>Neoteleostei</taxon>
        <taxon>Acanthomorphata</taxon>
        <taxon>Eupercaria</taxon>
        <taxon>Perciformes</taxon>
        <taxon>Cottioidei</taxon>
        <taxon>Cottales</taxon>
        <taxon>Liparidae</taxon>
        <taxon>Liparis</taxon>
    </lineage>
</organism>
<evidence type="ECO:0000313" key="1">
    <source>
        <dbReference type="EMBL" id="TNN25989.1"/>
    </source>
</evidence>
<evidence type="ECO:0000313" key="2">
    <source>
        <dbReference type="Proteomes" id="UP000314294"/>
    </source>
</evidence>
<protein>
    <submittedName>
        <fullName evidence="1">Uncharacterized protein</fullName>
    </submittedName>
</protein>
<dbReference type="AlphaFoldDB" id="A0A4Z2EAZ5"/>
<dbReference type="EMBL" id="SRLO01011204">
    <property type="protein sequence ID" value="TNN25989.1"/>
    <property type="molecule type" value="Genomic_DNA"/>
</dbReference>
<sequence>MFWYGSRKRIGSTFSDVSQLDVAIVVVGNVLRPIEGVTARSQFAINFLLIWQRAGQEGMLERRRRTEDTMKPIHQAPTQRASFGVMLTLS</sequence>
<dbReference type="Proteomes" id="UP000314294">
    <property type="component" value="Unassembled WGS sequence"/>
</dbReference>
<comment type="caution">
    <text evidence="1">The sequence shown here is derived from an EMBL/GenBank/DDBJ whole genome shotgun (WGS) entry which is preliminary data.</text>
</comment>
<name>A0A4Z2EAZ5_9TELE</name>